<dbReference type="Pfam" id="PF12670">
    <property type="entry name" value="DUF3792"/>
    <property type="match status" value="1"/>
</dbReference>
<proteinExistence type="predicted"/>
<reference evidence="2" key="1">
    <citation type="submission" date="2020-10" db="EMBL/GenBank/DDBJ databases">
        <authorList>
            <person name="Gilroy R."/>
        </authorList>
    </citation>
    <scope>NUCLEOTIDE SEQUENCE</scope>
    <source>
        <strain evidence="2">ChiBcec2-4451</strain>
    </source>
</reference>
<dbReference type="EMBL" id="DVON01000244">
    <property type="protein sequence ID" value="HIV13752.1"/>
    <property type="molecule type" value="Genomic_DNA"/>
</dbReference>
<evidence type="ECO:0000313" key="2">
    <source>
        <dbReference type="EMBL" id="HIV13752.1"/>
    </source>
</evidence>
<feature type="transmembrane region" description="Helical" evidence="1">
    <location>
        <begin position="106"/>
        <end position="123"/>
    </location>
</feature>
<keyword evidence="1" id="KW-0472">Membrane</keyword>
<accession>A0A9D1T6V5</accession>
<feature type="transmembrane region" description="Helical" evidence="1">
    <location>
        <begin position="46"/>
        <end position="65"/>
    </location>
</feature>
<evidence type="ECO:0000313" key="3">
    <source>
        <dbReference type="Proteomes" id="UP000886723"/>
    </source>
</evidence>
<name>A0A9D1T6V5_9FIRM</name>
<sequence length="124" mass="12868">MEKTARRIQKITALLTGLVAAYAITGGSLLLLALLLFKLDLTEGKITAGIIIIYILSCFLGGLLAGKRAGSRKFLWGLLLGLIYVLLLMAVSAFTGPGISSGAPSVITSFIMCMGAGMMGGMLA</sequence>
<evidence type="ECO:0000256" key="1">
    <source>
        <dbReference type="SAM" id="Phobius"/>
    </source>
</evidence>
<reference evidence="2" key="2">
    <citation type="journal article" date="2021" name="PeerJ">
        <title>Extensive microbial diversity within the chicken gut microbiome revealed by metagenomics and culture.</title>
        <authorList>
            <person name="Gilroy R."/>
            <person name="Ravi A."/>
            <person name="Getino M."/>
            <person name="Pursley I."/>
            <person name="Horton D.L."/>
            <person name="Alikhan N.F."/>
            <person name="Baker D."/>
            <person name="Gharbi K."/>
            <person name="Hall N."/>
            <person name="Watson M."/>
            <person name="Adriaenssens E.M."/>
            <person name="Foster-Nyarko E."/>
            <person name="Jarju S."/>
            <person name="Secka A."/>
            <person name="Antonio M."/>
            <person name="Oren A."/>
            <person name="Chaudhuri R.R."/>
            <person name="La Ragione R."/>
            <person name="Hildebrand F."/>
            <person name="Pallen M.J."/>
        </authorList>
    </citation>
    <scope>NUCLEOTIDE SEQUENCE</scope>
    <source>
        <strain evidence="2">ChiBcec2-4451</strain>
    </source>
</reference>
<dbReference type="Proteomes" id="UP000886723">
    <property type="component" value="Unassembled WGS sequence"/>
</dbReference>
<dbReference type="AlphaFoldDB" id="A0A9D1T6V5"/>
<dbReference type="InterPro" id="IPR023804">
    <property type="entry name" value="DUF3792_TM"/>
</dbReference>
<feature type="transmembrane region" description="Helical" evidence="1">
    <location>
        <begin position="12"/>
        <end position="34"/>
    </location>
</feature>
<dbReference type="NCBIfam" id="TIGR04086">
    <property type="entry name" value="TIGR04086_membr"/>
    <property type="match status" value="1"/>
</dbReference>
<feature type="transmembrane region" description="Helical" evidence="1">
    <location>
        <begin position="74"/>
        <end position="94"/>
    </location>
</feature>
<comment type="caution">
    <text evidence="2">The sequence shown here is derived from an EMBL/GenBank/DDBJ whole genome shotgun (WGS) entry which is preliminary data.</text>
</comment>
<gene>
    <name evidence="2" type="ORF">IAA63_11520</name>
</gene>
<keyword evidence="1" id="KW-1133">Transmembrane helix</keyword>
<protein>
    <submittedName>
        <fullName evidence="2">TIGR04086 family membrane protein</fullName>
    </submittedName>
</protein>
<keyword evidence="1" id="KW-0812">Transmembrane</keyword>
<organism evidence="2 3">
    <name type="scientific">Candidatus Pullilachnospira stercoravium</name>
    <dbReference type="NCBI Taxonomy" id="2840913"/>
    <lineage>
        <taxon>Bacteria</taxon>
        <taxon>Bacillati</taxon>
        <taxon>Bacillota</taxon>
        <taxon>Clostridia</taxon>
        <taxon>Lachnospirales</taxon>
        <taxon>Lachnospiraceae</taxon>
        <taxon>Lachnospiraceae incertae sedis</taxon>
        <taxon>Candidatus Pullilachnospira</taxon>
    </lineage>
</organism>